<accession>A0A2P7Z050</accession>
<name>A0A2P7Z050_9ASCO</name>
<evidence type="ECO:0000313" key="3">
    <source>
        <dbReference type="Proteomes" id="UP000241107"/>
    </source>
</evidence>
<feature type="compositionally biased region" description="Basic and acidic residues" evidence="1">
    <location>
        <begin position="1"/>
        <end position="12"/>
    </location>
</feature>
<gene>
    <name evidence="2" type="ORF">C7M61_001268</name>
</gene>
<dbReference type="VEuPathDB" id="FungiDB:C7M61_001268"/>
<sequence length="388" mass="44442">MEHQEPVVRQELEESTGNMPSESSEPTPEIPVLETGPEVPQGPFDPSTILDLPAMSLDKLAIIEALLAAEFNSLSKDYVDARAERTKYLLSIIDELILAAESHDREWSTIYGEKTKNLEKVIAAPEHYLLGMSEEKYNDETLRALIALIVAPKDLDDIAARNDKLPFAQHFKKISKPYETQLQALRNQYDYQNALIDNNVTRNKEVIWEQYLQAMLDRRDDLIEKTHHELAQLYEEFHGIRAERSAILDWNHYFKSVVPVSEMAESEPHLQARLKRENIDSYYDIDNRYFKKNKIQLTKAKMDALNNLREFEAKQRGHGMPHHEEATVKLTSCSGLTQDEVDADLEALRSSRLHDRGEANHSEDKPDVTSELHVSPTQTKLESVSPQA</sequence>
<reference evidence="2 3" key="1">
    <citation type="submission" date="2018-03" db="EMBL/GenBank/DDBJ databases">
        <title>Candida pseudohaemulonii genome assembly and annotation.</title>
        <authorList>
            <person name="Munoz J.F."/>
            <person name="Gade L.G."/>
            <person name="Chow N.A."/>
            <person name="Litvintseva A.P."/>
            <person name="Loparev V.N."/>
            <person name="Cuomo C.A."/>
        </authorList>
    </citation>
    <scope>NUCLEOTIDE SEQUENCE [LARGE SCALE GENOMIC DNA]</scope>
    <source>
        <strain evidence="2 3">B12108</strain>
    </source>
</reference>
<keyword evidence="3" id="KW-1185">Reference proteome</keyword>
<proteinExistence type="predicted"/>
<dbReference type="Proteomes" id="UP000241107">
    <property type="component" value="Unassembled WGS sequence"/>
</dbReference>
<protein>
    <submittedName>
        <fullName evidence="2">Uncharacterized protein</fullName>
    </submittedName>
</protein>
<dbReference type="RefSeq" id="XP_024716281.1">
    <property type="nucleotide sequence ID" value="XM_024856682.1"/>
</dbReference>
<dbReference type="AlphaFoldDB" id="A0A2P7Z050"/>
<dbReference type="OrthoDB" id="4083233at2759"/>
<dbReference type="EMBL" id="PYFQ01000001">
    <property type="protein sequence ID" value="PSK41582.1"/>
    <property type="molecule type" value="Genomic_DNA"/>
</dbReference>
<organism evidence="2 3">
    <name type="scientific">Candidozyma pseudohaemuli</name>
    <dbReference type="NCBI Taxonomy" id="418784"/>
    <lineage>
        <taxon>Eukaryota</taxon>
        <taxon>Fungi</taxon>
        <taxon>Dikarya</taxon>
        <taxon>Ascomycota</taxon>
        <taxon>Saccharomycotina</taxon>
        <taxon>Pichiomycetes</taxon>
        <taxon>Metschnikowiaceae</taxon>
        <taxon>Candidozyma</taxon>
    </lineage>
</organism>
<dbReference type="GeneID" id="36564659"/>
<evidence type="ECO:0000256" key="1">
    <source>
        <dbReference type="SAM" id="MobiDB-lite"/>
    </source>
</evidence>
<feature type="region of interest" description="Disordered" evidence="1">
    <location>
        <begin position="1"/>
        <end position="40"/>
    </location>
</feature>
<feature type="compositionally biased region" description="Basic and acidic residues" evidence="1">
    <location>
        <begin position="350"/>
        <end position="370"/>
    </location>
</feature>
<dbReference type="STRING" id="418784.A0A2P7Z050"/>
<feature type="compositionally biased region" description="Polar residues" evidence="1">
    <location>
        <begin position="375"/>
        <end position="388"/>
    </location>
</feature>
<feature type="region of interest" description="Disordered" evidence="1">
    <location>
        <begin position="350"/>
        <end position="388"/>
    </location>
</feature>
<evidence type="ECO:0000313" key="2">
    <source>
        <dbReference type="EMBL" id="PSK41582.1"/>
    </source>
</evidence>
<comment type="caution">
    <text evidence="2">The sequence shown here is derived from an EMBL/GenBank/DDBJ whole genome shotgun (WGS) entry which is preliminary data.</text>
</comment>